<dbReference type="FunFam" id="1.10.10.10:FF:000001">
    <property type="entry name" value="LysR family transcriptional regulator"/>
    <property type="match status" value="1"/>
</dbReference>
<proteinExistence type="inferred from homology"/>
<protein>
    <submittedName>
        <fullName evidence="6">HTH-type transcriptional regulator CynR</fullName>
    </submittedName>
</protein>
<evidence type="ECO:0000259" key="5">
    <source>
        <dbReference type="PROSITE" id="PS50931"/>
    </source>
</evidence>
<name>A0A645CB31_9ZZZZ</name>
<sequence length="301" mass="34585">MYLREIEYFIAIAEEGSLSKASNTLFVSQPSLSHFLIKLESELDVKLFNRKKNNSFELTQAGQTYLEGCKNIANIWKELQGRLQDDKAVADMRFSFGVTDERFCKVLADCLPVFNQIHPDVSIEILQFSVDQLIQKVIAGQLDIAHSAFDTKEELLRYVPLTVVEVDLVVPQQHPLAAFSYRTHNPIDKRISLHEIRENPVVLLKSNTILRQLENQYFKKIDFYPNIKVEAYTSYSTLSIVESGSYLGLCPRSFQSDKVAYIALDPPLYYTSGLYYRKDAFLSKAMKDLIRTICEKVDKKE</sequence>
<dbReference type="GO" id="GO:0003677">
    <property type="term" value="F:DNA binding"/>
    <property type="evidence" value="ECO:0007669"/>
    <property type="project" value="UniProtKB-KW"/>
</dbReference>
<dbReference type="Gene3D" id="3.40.190.290">
    <property type="match status" value="1"/>
</dbReference>
<dbReference type="InterPro" id="IPR036390">
    <property type="entry name" value="WH_DNA-bd_sf"/>
</dbReference>
<comment type="similarity">
    <text evidence="1">Belongs to the LysR transcriptional regulatory family.</text>
</comment>
<dbReference type="Pfam" id="PF03466">
    <property type="entry name" value="LysR_substrate"/>
    <property type="match status" value="1"/>
</dbReference>
<reference evidence="6" key="1">
    <citation type="submission" date="2019-08" db="EMBL/GenBank/DDBJ databases">
        <authorList>
            <person name="Kucharzyk K."/>
            <person name="Murdoch R.W."/>
            <person name="Higgins S."/>
            <person name="Loffler F."/>
        </authorList>
    </citation>
    <scope>NUCLEOTIDE SEQUENCE</scope>
</reference>
<dbReference type="AlphaFoldDB" id="A0A645CB31"/>
<evidence type="ECO:0000256" key="2">
    <source>
        <dbReference type="ARBA" id="ARBA00023015"/>
    </source>
</evidence>
<keyword evidence="3" id="KW-0238">DNA-binding</keyword>
<dbReference type="InterPro" id="IPR000847">
    <property type="entry name" value="LysR_HTH_N"/>
</dbReference>
<dbReference type="Pfam" id="PF00126">
    <property type="entry name" value="HTH_1"/>
    <property type="match status" value="1"/>
</dbReference>
<evidence type="ECO:0000256" key="1">
    <source>
        <dbReference type="ARBA" id="ARBA00009437"/>
    </source>
</evidence>
<evidence type="ECO:0000313" key="6">
    <source>
        <dbReference type="EMBL" id="MPM74143.1"/>
    </source>
</evidence>
<dbReference type="PANTHER" id="PTHR30419">
    <property type="entry name" value="HTH-TYPE TRANSCRIPTIONAL REGULATOR YBHD"/>
    <property type="match status" value="1"/>
</dbReference>
<gene>
    <name evidence="6" type="primary">cynR_23</name>
    <name evidence="6" type="ORF">SDC9_121128</name>
</gene>
<dbReference type="GO" id="GO:0003700">
    <property type="term" value="F:DNA-binding transcription factor activity"/>
    <property type="evidence" value="ECO:0007669"/>
    <property type="project" value="InterPro"/>
</dbReference>
<dbReference type="GO" id="GO:0005829">
    <property type="term" value="C:cytosol"/>
    <property type="evidence" value="ECO:0007669"/>
    <property type="project" value="TreeGrafter"/>
</dbReference>
<evidence type="ECO:0000256" key="3">
    <source>
        <dbReference type="ARBA" id="ARBA00023125"/>
    </source>
</evidence>
<dbReference type="SUPFAM" id="SSF46785">
    <property type="entry name" value="Winged helix' DNA-binding domain"/>
    <property type="match status" value="1"/>
</dbReference>
<organism evidence="6">
    <name type="scientific">bioreactor metagenome</name>
    <dbReference type="NCBI Taxonomy" id="1076179"/>
    <lineage>
        <taxon>unclassified sequences</taxon>
        <taxon>metagenomes</taxon>
        <taxon>ecological metagenomes</taxon>
    </lineage>
</organism>
<feature type="domain" description="HTH lysR-type" evidence="5">
    <location>
        <begin position="1"/>
        <end position="59"/>
    </location>
</feature>
<dbReference type="InterPro" id="IPR005119">
    <property type="entry name" value="LysR_subst-bd"/>
</dbReference>
<keyword evidence="4" id="KW-0804">Transcription</keyword>
<dbReference type="EMBL" id="VSSQ01025776">
    <property type="protein sequence ID" value="MPM74143.1"/>
    <property type="molecule type" value="Genomic_DNA"/>
</dbReference>
<comment type="caution">
    <text evidence="6">The sequence shown here is derived from an EMBL/GenBank/DDBJ whole genome shotgun (WGS) entry which is preliminary data.</text>
</comment>
<dbReference type="PROSITE" id="PS50931">
    <property type="entry name" value="HTH_LYSR"/>
    <property type="match status" value="1"/>
</dbReference>
<dbReference type="Gene3D" id="1.10.10.10">
    <property type="entry name" value="Winged helix-like DNA-binding domain superfamily/Winged helix DNA-binding domain"/>
    <property type="match status" value="1"/>
</dbReference>
<evidence type="ECO:0000256" key="4">
    <source>
        <dbReference type="ARBA" id="ARBA00023163"/>
    </source>
</evidence>
<dbReference type="InterPro" id="IPR050950">
    <property type="entry name" value="HTH-type_LysR_regulators"/>
</dbReference>
<dbReference type="PRINTS" id="PR00039">
    <property type="entry name" value="HTHLYSR"/>
</dbReference>
<dbReference type="CDD" id="cd05466">
    <property type="entry name" value="PBP2_LTTR_substrate"/>
    <property type="match status" value="1"/>
</dbReference>
<keyword evidence="2" id="KW-0805">Transcription regulation</keyword>
<dbReference type="PANTHER" id="PTHR30419:SF8">
    <property type="entry name" value="NITROGEN ASSIMILATION TRANSCRIPTIONAL ACTIVATOR-RELATED"/>
    <property type="match status" value="1"/>
</dbReference>
<accession>A0A645CB31</accession>
<dbReference type="SUPFAM" id="SSF53850">
    <property type="entry name" value="Periplasmic binding protein-like II"/>
    <property type="match status" value="1"/>
</dbReference>
<dbReference type="InterPro" id="IPR036388">
    <property type="entry name" value="WH-like_DNA-bd_sf"/>
</dbReference>